<evidence type="ECO:0000313" key="2">
    <source>
        <dbReference type="EMBL" id="KAK7026624.1"/>
    </source>
</evidence>
<dbReference type="AlphaFoldDB" id="A0AAW0BKT2"/>
<evidence type="ECO:0000313" key="3">
    <source>
        <dbReference type="Proteomes" id="UP001362999"/>
    </source>
</evidence>
<organism evidence="2 3">
    <name type="scientific">Favolaschia claudopus</name>
    <dbReference type="NCBI Taxonomy" id="2862362"/>
    <lineage>
        <taxon>Eukaryota</taxon>
        <taxon>Fungi</taxon>
        <taxon>Dikarya</taxon>
        <taxon>Basidiomycota</taxon>
        <taxon>Agaricomycotina</taxon>
        <taxon>Agaricomycetes</taxon>
        <taxon>Agaricomycetidae</taxon>
        <taxon>Agaricales</taxon>
        <taxon>Marasmiineae</taxon>
        <taxon>Mycenaceae</taxon>
        <taxon>Favolaschia</taxon>
    </lineage>
</organism>
<evidence type="ECO:0000256" key="1">
    <source>
        <dbReference type="SAM" id="MobiDB-lite"/>
    </source>
</evidence>
<protein>
    <submittedName>
        <fullName evidence="2">Uncharacterized protein</fullName>
    </submittedName>
</protein>
<reference evidence="2 3" key="1">
    <citation type="journal article" date="2024" name="J Genomics">
        <title>Draft genome sequencing and assembly of Favolaschia claudopus CIRM-BRFM 2984 isolated from oak limbs.</title>
        <authorList>
            <person name="Navarro D."/>
            <person name="Drula E."/>
            <person name="Chaduli D."/>
            <person name="Cazenave R."/>
            <person name="Ahrendt S."/>
            <person name="Wang J."/>
            <person name="Lipzen A."/>
            <person name="Daum C."/>
            <person name="Barry K."/>
            <person name="Grigoriev I.V."/>
            <person name="Favel A."/>
            <person name="Rosso M.N."/>
            <person name="Martin F."/>
        </authorList>
    </citation>
    <scope>NUCLEOTIDE SEQUENCE [LARGE SCALE GENOMIC DNA]</scope>
    <source>
        <strain evidence="2 3">CIRM-BRFM 2984</strain>
    </source>
</reference>
<accession>A0AAW0BKT2</accession>
<keyword evidence="3" id="KW-1185">Reference proteome</keyword>
<sequence>MVGPSVSEHCFAGNHTSFKSCRALVVWARPPERNEEAPEFWSQFNKRAVYELAQKDGEPRPKCRRKRREICEMTRGSKRKTEKIDHPQGHVTSCSTFGFCGPPTPAALGTAGTTNTRNSKNGGPADNMFPGYCATAGTVLRRFERERRPDEFPKDDPLRNQRRSPVEVAATAPRHSLSHATVEVPPRRTLPVQNLGNGAMFRRAGGRWGVYKLEFSTSLVSVLYSRYLWHILSPKRFLNASAQSVHNASYYANLAISVLIVQSTSNLYRISTGRNHANLTSTQLTLANSTTNYARIRSVECRDEDETVARASFNYLTRLTLTSL</sequence>
<dbReference type="Proteomes" id="UP001362999">
    <property type="component" value="Unassembled WGS sequence"/>
</dbReference>
<feature type="compositionally biased region" description="Basic and acidic residues" evidence="1">
    <location>
        <begin position="145"/>
        <end position="159"/>
    </location>
</feature>
<proteinExistence type="predicted"/>
<comment type="caution">
    <text evidence="2">The sequence shown here is derived from an EMBL/GenBank/DDBJ whole genome shotgun (WGS) entry which is preliminary data.</text>
</comment>
<name>A0AAW0BKT2_9AGAR</name>
<gene>
    <name evidence="2" type="ORF">R3P38DRAFT_3526252</name>
</gene>
<feature type="region of interest" description="Disordered" evidence="1">
    <location>
        <begin position="145"/>
        <end position="164"/>
    </location>
</feature>
<dbReference type="EMBL" id="JAWWNJ010000031">
    <property type="protein sequence ID" value="KAK7026624.1"/>
    <property type="molecule type" value="Genomic_DNA"/>
</dbReference>